<evidence type="ECO:0000313" key="1">
    <source>
        <dbReference type="Proteomes" id="UP000095283"/>
    </source>
</evidence>
<evidence type="ECO:0000313" key="2">
    <source>
        <dbReference type="WBParaSite" id="Hba_08321"/>
    </source>
</evidence>
<accession>A0A1I7WT47</accession>
<dbReference type="WBParaSite" id="Hba_08321">
    <property type="protein sequence ID" value="Hba_08321"/>
    <property type="gene ID" value="Hba_08321"/>
</dbReference>
<proteinExistence type="predicted"/>
<dbReference type="AlphaFoldDB" id="A0A1I7WT47"/>
<sequence length="138" mass="16038">MSQINTTSKSCKKQEGNILFSFSQVGTIEHFEGFLENCSTYLWGMKKHMAADEAAWRELAKRITTLQVEKHKLERKGLVKVFVNLGDKKHSFNRSSRGENYLTLLIYIYINQIRIPFHGHQLLSFMQLSKDQRGKADE</sequence>
<keyword evidence="1" id="KW-1185">Reference proteome</keyword>
<reference evidence="2" key="1">
    <citation type="submission" date="2016-11" db="UniProtKB">
        <authorList>
            <consortium name="WormBaseParasite"/>
        </authorList>
    </citation>
    <scope>IDENTIFICATION</scope>
</reference>
<name>A0A1I7WT47_HETBA</name>
<organism evidence="1 2">
    <name type="scientific">Heterorhabditis bacteriophora</name>
    <name type="common">Entomopathogenic nematode worm</name>
    <dbReference type="NCBI Taxonomy" id="37862"/>
    <lineage>
        <taxon>Eukaryota</taxon>
        <taxon>Metazoa</taxon>
        <taxon>Ecdysozoa</taxon>
        <taxon>Nematoda</taxon>
        <taxon>Chromadorea</taxon>
        <taxon>Rhabditida</taxon>
        <taxon>Rhabditina</taxon>
        <taxon>Rhabditomorpha</taxon>
        <taxon>Strongyloidea</taxon>
        <taxon>Heterorhabditidae</taxon>
        <taxon>Heterorhabditis</taxon>
    </lineage>
</organism>
<dbReference type="Proteomes" id="UP000095283">
    <property type="component" value="Unplaced"/>
</dbReference>
<protein>
    <submittedName>
        <fullName evidence="2">Transposase</fullName>
    </submittedName>
</protein>